<feature type="signal peptide" evidence="8">
    <location>
        <begin position="1"/>
        <end position="17"/>
    </location>
</feature>
<comment type="similarity">
    <text evidence="1">Belongs to the nuclease type I family.</text>
</comment>
<dbReference type="Pfam" id="PF02265">
    <property type="entry name" value="S1-P1_nuclease"/>
    <property type="match status" value="1"/>
</dbReference>
<dbReference type="GeneID" id="35603014"/>
<dbReference type="GO" id="GO:0006308">
    <property type="term" value="P:DNA catabolic process"/>
    <property type="evidence" value="ECO:0007669"/>
    <property type="project" value="InterPro"/>
</dbReference>
<dbReference type="GO" id="GO:0046872">
    <property type="term" value="F:metal ion binding"/>
    <property type="evidence" value="ECO:0007669"/>
    <property type="project" value="UniProtKB-KW"/>
</dbReference>
<dbReference type="PANTHER" id="PTHR33146">
    <property type="entry name" value="ENDONUCLEASE 4"/>
    <property type="match status" value="1"/>
</dbReference>
<dbReference type="OrthoDB" id="441446at2759"/>
<accession>A0A2D3V2J1</accession>
<evidence type="ECO:0000256" key="4">
    <source>
        <dbReference type="ARBA" id="ARBA00022759"/>
    </source>
</evidence>
<evidence type="ECO:0000256" key="5">
    <source>
        <dbReference type="ARBA" id="ARBA00022801"/>
    </source>
</evidence>
<evidence type="ECO:0000256" key="3">
    <source>
        <dbReference type="ARBA" id="ARBA00022723"/>
    </source>
</evidence>
<sequence length="329" mass="35707">MFSSVIVALLAAHGVDAWGSLGHQTIAYIATSFVAPETQQWAQDILNDTTSSYLANVATWADSYRYTAEGAFSAPFHYIDANDDPPHSCNVDFDRDCGTSGCLVSAIANYTTRVQATKSLSRTQVNYALRWIVHFVGDITQPLHDEAFEIGGNGVNVTFAGKRTNLHATWDTSIPEQLEGGYGLAVAKKWAANLTTEITSGCYANQKSSWVAGLDIDDAKATSLGWATDANQYVCSTVMPNGADVLRSGDLYPQYYNSAVDTVELQIAKGGYRLAKYLDAIAAAKDISKRELRFVMPREDLSGEYLLPGGEMTPAQLRRAAVGGYNCKH</sequence>
<dbReference type="InterPro" id="IPR008947">
    <property type="entry name" value="PLipase_C/P1_nuclease_dom_sf"/>
</dbReference>
<keyword evidence="10" id="KW-1185">Reference proteome</keyword>
<dbReference type="PANTHER" id="PTHR33146:SF26">
    <property type="entry name" value="ENDONUCLEASE 4"/>
    <property type="match status" value="1"/>
</dbReference>
<keyword evidence="8" id="KW-0732">Signal</keyword>
<keyword evidence="2" id="KW-0540">Nuclease</keyword>
<keyword evidence="7" id="KW-0325">Glycoprotein</keyword>
<feature type="chain" id="PRO_5013676117" evidence="8">
    <location>
        <begin position="18"/>
        <end position="329"/>
    </location>
</feature>
<dbReference type="InterPro" id="IPR003154">
    <property type="entry name" value="S1/P1nuclease"/>
</dbReference>
<proteinExistence type="inferred from homology"/>
<evidence type="ECO:0000256" key="6">
    <source>
        <dbReference type="ARBA" id="ARBA00023157"/>
    </source>
</evidence>
<dbReference type="EMBL" id="FJUY01000012">
    <property type="protein sequence ID" value="CZT22038.1"/>
    <property type="molecule type" value="Genomic_DNA"/>
</dbReference>
<dbReference type="CDD" id="cd11010">
    <property type="entry name" value="S1-P1_nuclease"/>
    <property type="match status" value="1"/>
</dbReference>
<dbReference type="GO" id="GO:0003676">
    <property type="term" value="F:nucleic acid binding"/>
    <property type="evidence" value="ECO:0007669"/>
    <property type="project" value="InterPro"/>
</dbReference>
<dbReference type="Gene3D" id="1.10.575.10">
    <property type="entry name" value="P1 Nuclease"/>
    <property type="match status" value="1"/>
</dbReference>
<dbReference type="AlphaFoldDB" id="A0A2D3V2J1"/>
<evidence type="ECO:0000313" key="10">
    <source>
        <dbReference type="Proteomes" id="UP000225277"/>
    </source>
</evidence>
<evidence type="ECO:0000256" key="2">
    <source>
        <dbReference type="ARBA" id="ARBA00022722"/>
    </source>
</evidence>
<dbReference type="GO" id="GO:0004519">
    <property type="term" value="F:endonuclease activity"/>
    <property type="evidence" value="ECO:0007669"/>
    <property type="project" value="UniProtKB-KW"/>
</dbReference>
<keyword evidence="4" id="KW-0255">Endonuclease</keyword>
<dbReference type="Proteomes" id="UP000225277">
    <property type="component" value="Unassembled WGS sequence"/>
</dbReference>
<reference evidence="9 10" key="1">
    <citation type="submission" date="2016-03" db="EMBL/GenBank/DDBJ databases">
        <authorList>
            <person name="Ploux O."/>
        </authorList>
    </citation>
    <scope>NUCLEOTIDE SEQUENCE [LARGE SCALE GENOMIC DNA]</scope>
    <source>
        <strain evidence="9 10">URUG2</strain>
    </source>
</reference>
<evidence type="ECO:0000256" key="8">
    <source>
        <dbReference type="SAM" id="SignalP"/>
    </source>
</evidence>
<evidence type="ECO:0000313" key="9">
    <source>
        <dbReference type="EMBL" id="CZT22038.1"/>
    </source>
</evidence>
<name>A0A2D3V2J1_9PEZI</name>
<dbReference type="STRING" id="112498.A0A2D3V2J1"/>
<dbReference type="RefSeq" id="XP_023628927.1">
    <property type="nucleotide sequence ID" value="XM_023773159.1"/>
</dbReference>
<dbReference type="SUPFAM" id="SSF48537">
    <property type="entry name" value="Phospholipase C/P1 nuclease"/>
    <property type="match status" value="1"/>
</dbReference>
<keyword evidence="6" id="KW-1015">Disulfide bond</keyword>
<protein>
    <submittedName>
        <fullName evidence="9">Related to nuclease S1</fullName>
    </submittedName>
</protein>
<keyword evidence="5" id="KW-0378">Hydrolase</keyword>
<dbReference type="GO" id="GO:0016788">
    <property type="term" value="F:hydrolase activity, acting on ester bonds"/>
    <property type="evidence" value="ECO:0007669"/>
    <property type="project" value="InterPro"/>
</dbReference>
<evidence type="ECO:0000256" key="1">
    <source>
        <dbReference type="ARBA" id="ARBA00009547"/>
    </source>
</evidence>
<keyword evidence="3" id="KW-0479">Metal-binding</keyword>
<gene>
    <name evidence="9" type="ORF">RCC_07907</name>
</gene>
<organism evidence="9 10">
    <name type="scientific">Ramularia collo-cygni</name>
    <dbReference type="NCBI Taxonomy" id="112498"/>
    <lineage>
        <taxon>Eukaryota</taxon>
        <taxon>Fungi</taxon>
        <taxon>Dikarya</taxon>
        <taxon>Ascomycota</taxon>
        <taxon>Pezizomycotina</taxon>
        <taxon>Dothideomycetes</taxon>
        <taxon>Dothideomycetidae</taxon>
        <taxon>Mycosphaerellales</taxon>
        <taxon>Mycosphaerellaceae</taxon>
        <taxon>Ramularia</taxon>
    </lineage>
</organism>
<evidence type="ECO:0000256" key="7">
    <source>
        <dbReference type="ARBA" id="ARBA00023180"/>
    </source>
</evidence>